<keyword evidence="7" id="KW-0413">Isomerase</keyword>
<name>A0A9Q0JG43_9ROSI</name>
<dbReference type="InterPro" id="IPR036005">
    <property type="entry name" value="Creatinase/aminopeptidase-like"/>
</dbReference>
<dbReference type="InterPro" id="IPR034871">
    <property type="entry name" value="Allene_oxi_cyc_sf"/>
</dbReference>
<evidence type="ECO:0000259" key="10">
    <source>
        <dbReference type="Pfam" id="PF00557"/>
    </source>
</evidence>
<keyword evidence="12" id="KW-1185">Reference proteome</keyword>
<evidence type="ECO:0000313" key="11">
    <source>
        <dbReference type="EMBL" id="KAJ4841366.1"/>
    </source>
</evidence>
<feature type="compositionally biased region" description="Polar residues" evidence="9">
    <location>
        <begin position="585"/>
        <end position="605"/>
    </location>
</feature>
<dbReference type="PANTHER" id="PTHR31843">
    <property type="entry name" value="ALLENE OXIDE CYCLASE 4, CHLOROPLASTIC"/>
    <property type="match status" value="1"/>
</dbReference>
<dbReference type="SUPFAM" id="SSF55920">
    <property type="entry name" value="Creatinase/aminopeptidase"/>
    <property type="match status" value="2"/>
</dbReference>
<keyword evidence="6" id="KW-0809">Transit peptide</keyword>
<evidence type="ECO:0000256" key="9">
    <source>
        <dbReference type="SAM" id="MobiDB-lite"/>
    </source>
</evidence>
<dbReference type="InterPro" id="IPR044859">
    <property type="entry name" value="Allene_oxi_cyc_Dirigent"/>
</dbReference>
<reference evidence="11" key="2">
    <citation type="journal article" date="2023" name="Plants (Basel)">
        <title>Annotation of the Turnera subulata (Passifloraceae) Draft Genome Reveals the S-Locus Evolved after the Divergence of Turneroideae from Passifloroideae in a Stepwise Manner.</title>
        <authorList>
            <person name="Henning P.M."/>
            <person name="Roalson E.H."/>
            <person name="Mir W."/>
            <person name="McCubbin A.G."/>
            <person name="Shore J.S."/>
        </authorList>
    </citation>
    <scope>NUCLEOTIDE SEQUENCE</scope>
    <source>
        <strain evidence="11">F60SS</strain>
    </source>
</reference>
<dbReference type="AlphaFoldDB" id="A0A9Q0JG43"/>
<dbReference type="PANTHER" id="PTHR31843:SF11">
    <property type="entry name" value="ALLENE OXIDE CYCLASE 4, CHLOROPLASTIC"/>
    <property type="match status" value="1"/>
</dbReference>
<dbReference type="GO" id="GO:0009695">
    <property type="term" value="P:jasmonic acid biosynthetic process"/>
    <property type="evidence" value="ECO:0007669"/>
    <property type="project" value="InterPro"/>
</dbReference>
<evidence type="ECO:0000256" key="2">
    <source>
        <dbReference type="ARBA" id="ARBA00007982"/>
    </source>
</evidence>
<evidence type="ECO:0000256" key="3">
    <source>
        <dbReference type="ARBA" id="ARBA00012209"/>
    </source>
</evidence>
<dbReference type="InterPro" id="IPR000994">
    <property type="entry name" value="Pept_M24"/>
</dbReference>
<dbReference type="GO" id="GO:0070006">
    <property type="term" value="F:metalloaminopeptidase activity"/>
    <property type="evidence" value="ECO:0007669"/>
    <property type="project" value="InterPro"/>
</dbReference>
<dbReference type="EC" id="5.3.99.6" evidence="3"/>
<evidence type="ECO:0000313" key="12">
    <source>
        <dbReference type="Proteomes" id="UP001141552"/>
    </source>
</evidence>
<dbReference type="SUPFAM" id="SSF141493">
    <property type="entry name" value="Allene oxide cyclase-like"/>
    <property type="match status" value="2"/>
</dbReference>
<feature type="compositionally biased region" description="Basic residues" evidence="9">
    <location>
        <begin position="50"/>
        <end position="61"/>
    </location>
</feature>
<comment type="similarity">
    <text evidence="2">Belongs to the allene oxide cyclase family.</text>
</comment>
<feature type="compositionally biased region" description="Basic and acidic residues" evidence="9">
    <location>
        <begin position="40"/>
        <end position="49"/>
    </location>
</feature>
<feature type="region of interest" description="Disordered" evidence="9">
    <location>
        <begin position="40"/>
        <end position="73"/>
    </location>
</feature>
<reference evidence="11" key="1">
    <citation type="submission" date="2022-02" db="EMBL/GenBank/DDBJ databases">
        <authorList>
            <person name="Henning P.M."/>
            <person name="McCubbin A.G."/>
            <person name="Shore J.S."/>
        </authorList>
    </citation>
    <scope>NUCLEOTIDE SEQUENCE</scope>
    <source>
        <strain evidence="11">F60SS</strain>
        <tissue evidence="11">Leaves</tissue>
    </source>
</reference>
<feature type="compositionally biased region" description="Basic and acidic residues" evidence="9">
    <location>
        <begin position="575"/>
        <end position="584"/>
    </location>
</feature>
<dbReference type="InterPro" id="IPR009410">
    <property type="entry name" value="Allene_ox_cyc"/>
</dbReference>
<evidence type="ECO:0000256" key="1">
    <source>
        <dbReference type="ARBA" id="ARBA00004229"/>
    </source>
</evidence>
<dbReference type="EMBL" id="JAKUCV010002795">
    <property type="protein sequence ID" value="KAJ4841366.1"/>
    <property type="molecule type" value="Genomic_DNA"/>
</dbReference>
<dbReference type="GO" id="GO:0009507">
    <property type="term" value="C:chloroplast"/>
    <property type="evidence" value="ECO:0007669"/>
    <property type="project" value="UniProtKB-SubCell"/>
</dbReference>
<dbReference type="InterPro" id="IPR002467">
    <property type="entry name" value="Pept_M24A_MAP1"/>
</dbReference>
<comment type="subcellular location">
    <subcellularLocation>
        <location evidence="1">Plastid</location>
        <location evidence="1">Chloroplast</location>
    </subcellularLocation>
</comment>
<evidence type="ECO:0000256" key="4">
    <source>
        <dbReference type="ARBA" id="ARBA00022528"/>
    </source>
</evidence>
<feature type="domain" description="Peptidase M24" evidence="10">
    <location>
        <begin position="116"/>
        <end position="178"/>
    </location>
</feature>
<dbReference type="Pfam" id="PF06351">
    <property type="entry name" value="Allene_ox_cyc"/>
    <property type="match status" value="2"/>
</dbReference>
<dbReference type="Gene3D" id="2.40.480.10">
    <property type="entry name" value="Allene oxide cyclase-like"/>
    <property type="match status" value="2"/>
</dbReference>
<dbReference type="PROSITE" id="PS00680">
    <property type="entry name" value="MAP_1"/>
    <property type="match status" value="1"/>
</dbReference>
<evidence type="ECO:0000256" key="5">
    <source>
        <dbReference type="ARBA" id="ARBA00022640"/>
    </source>
</evidence>
<comment type="catalytic activity">
    <reaction evidence="8">
        <text>(9Z,13S,15Z)-12,13-epoxyoctadeca-9,11,15-trienoate = (9S,13S,15Z)-12-oxophyto-10,15-dienoate</text>
        <dbReference type="Rhea" id="RHEA:22592"/>
        <dbReference type="ChEBI" id="CHEBI:36438"/>
        <dbReference type="ChEBI" id="CHEBI:57411"/>
        <dbReference type="EC" id="5.3.99.6"/>
    </reaction>
</comment>
<organism evidence="11 12">
    <name type="scientific">Turnera subulata</name>
    <dbReference type="NCBI Taxonomy" id="218843"/>
    <lineage>
        <taxon>Eukaryota</taxon>
        <taxon>Viridiplantae</taxon>
        <taxon>Streptophyta</taxon>
        <taxon>Embryophyta</taxon>
        <taxon>Tracheophyta</taxon>
        <taxon>Spermatophyta</taxon>
        <taxon>Magnoliopsida</taxon>
        <taxon>eudicotyledons</taxon>
        <taxon>Gunneridae</taxon>
        <taxon>Pentapetalae</taxon>
        <taxon>rosids</taxon>
        <taxon>fabids</taxon>
        <taxon>Malpighiales</taxon>
        <taxon>Passifloraceae</taxon>
        <taxon>Turnera</taxon>
    </lineage>
</organism>
<keyword evidence="4" id="KW-0150">Chloroplast</keyword>
<evidence type="ECO:0000256" key="7">
    <source>
        <dbReference type="ARBA" id="ARBA00023235"/>
    </source>
</evidence>
<protein>
    <recommendedName>
        <fullName evidence="3">allene-oxide cyclase</fullName>
        <ecNumber evidence="3">5.3.99.6</ecNumber>
    </recommendedName>
</protein>
<keyword evidence="5" id="KW-0934">Plastid</keyword>
<feature type="region of interest" description="Disordered" evidence="9">
    <location>
        <begin position="1"/>
        <end position="21"/>
    </location>
</feature>
<proteinExistence type="inferred from homology"/>
<dbReference type="GO" id="GO:0046423">
    <property type="term" value="F:allene-oxide cyclase activity"/>
    <property type="evidence" value="ECO:0007669"/>
    <property type="project" value="UniProtKB-EC"/>
</dbReference>
<feature type="region of interest" description="Disordered" evidence="9">
    <location>
        <begin position="571"/>
        <end position="605"/>
    </location>
</feature>
<dbReference type="Proteomes" id="UP001141552">
    <property type="component" value="Unassembled WGS sequence"/>
</dbReference>
<gene>
    <name evidence="11" type="ORF">Tsubulata_016500</name>
</gene>
<dbReference type="GO" id="GO:0006508">
    <property type="term" value="P:proteolysis"/>
    <property type="evidence" value="ECO:0007669"/>
    <property type="project" value="InterPro"/>
</dbReference>
<evidence type="ECO:0000256" key="8">
    <source>
        <dbReference type="ARBA" id="ARBA00049891"/>
    </source>
</evidence>
<comment type="caution">
    <text evidence="11">The sequence shown here is derived from an EMBL/GenBank/DDBJ whole genome shotgun (WGS) entry which is preliminary data.</text>
</comment>
<sequence length="789" mass="87979">MVKQKRKQASNSGEKPSSRKSLVVFARRLSGLEEAMKLKRQRELKDSTQFKKRPPLRRGRVSPRLPVPDHIPKPPYVGTNVLPELSSEHQFHDSEGIAKMRAACQLAARVLEDAGKLVRVTEECLEKGIAVCKDGATFRKIGKRISEHAEKYGYGVVDRFVGHGVGTVFHSQPIILHHRKTNSYTGKHRVQNMARQLDSFDRRWQPCCTNRCGNSDEVTISSFKFLNQKSQRVSRSQKPLGFVHSQSFATQKLLATSNQELSTESRGSRNISPTIAFSFNKHNSPPEPPKPNKYFSKAIYINIHKHARDCDLFYLIQSFPSLVAKVQELNVYEINEGDRGSPAFLKLSQKPEHSLGDLKQLGITAGLCVLIQHVPEKKGDRYEAMYSFYFGEYGHISVHGAYLTYEDTYLAVTGGSGVFEGVYGQVKLHQIVFPFKLFYTFHLKGIPDLPAELVREPVMNPSPSVEPAVEAKATEPQGTPSVTRNEIDIAVHQMIIDAGAYPSPLGYGGFPKSVCTSVNECMCHGIPDSRQLQDGDIINIDVAVYLNVTEECLEKGIAVCKDGAPFRKIGKRIRIPQEDQEKAPRTSSPGLSSSTNPTTPHQNLENPELYVYEINELDRGSPAVLPLSETPQNLLAKLVPFTRKLAIGDLVPFTNKLYTGDLKKRIGITSGLCVLIRHVPEKGGDRYEAIYSFYFGDYGHLSVQGAYLTYEDTYLAVKSGSGIFEGVYGQVKLHQVVYPFKIFYTFYLKGIPDLPPELMGKPATPWPLVTPTRAARSTELSATIPGFTN</sequence>
<dbReference type="Gene3D" id="3.90.230.10">
    <property type="entry name" value="Creatinase/methionine aminopeptidase superfamily"/>
    <property type="match status" value="2"/>
</dbReference>
<accession>A0A9Q0JG43</accession>
<dbReference type="Pfam" id="PF00557">
    <property type="entry name" value="Peptidase_M24"/>
    <property type="match status" value="1"/>
</dbReference>
<evidence type="ECO:0000256" key="6">
    <source>
        <dbReference type="ARBA" id="ARBA00022946"/>
    </source>
</evidence>
<dbReference type="OrthoDB" id="1894474at2759"/>